<comment type="caution">
    <text evidence="3">The sequence shown here is derived from an EMBL/GenBank/DDBJ whole genome shotgun (WGS) entry which is preliminary data.</text>
</comment>
<dbReference type="Proteomes" id="UP000523196">
    <property type="component" value="Unassembled WGS sequence"/>
</dbReference>
<dbReference type="InterPro" id="IPR029063">
    <property type="entry name" value="SAM-dependent_MTases_sf"/>
</dbReference>
<evidence type="ECO:0000313" key="4">
    <source>
        <dbReference type="Proteomes" id="UP000523196"/>
    </source>
</evidence>
<protein>
    <submittedName>
        <fullName evidence="3">Class I SAM-dependent methyltransferase</fullName>
    </submittedName>
</protein>
<dbReference type="RefSeq" id="WP_182685644.1">
    <property type="nucleotide sequence ID" value="NZ_JACHTF010000004.1"/>
</dbReference>
<dbReference type="GO" id="GO:0008168">
    <property type="term" value="F:methyltransferase activity"/>
    <property type="evidence" value="ECO:0007669"/>
    <property type="project" value="UniProtKB-KW"/>
</dbReference>
<evidence type="ECO:0000313" key="3">
    <source>
        <dbReference type="EMBL" id="MBB1060022.1"/>
    </source>
</evidence>
<dbReference type="AlphaFoldDB" id="A0A7W3TKI1"/>
<evidence type="ECO:0000256" key="1">
    <source>
        <dbReference type="SAM" id="MobiDB-lite"/>
    </source>
</evidence>
<feature type="chain" id="PRO_5031348397" evidence="2">
    <location>
        <begin position="20"/>
        <end position="298"/>
    </location>
</feature>
<keyword evidence="2" id="KW-0732">Signal</keyword>
<gene>
    <name evidence="3" type="ORF">H4F98_05480</name>
</gene>
<accession>A0A7W3TKI1</accession>
<feature type="signal peptide" evidence="2">
    <location>
        <begin position="1"/>
        <end position="19"/>
    </location>
</feature>
<keyword evidence="4" id="KW-1185">Reference proteome</keyword>
<dbReference type="InterPro" id="IPR016980">
    <property type="entry name" value="S-AdoMet-dep_MeTrfase_Alr7345"/>
</dbReference>
<dbReference type="EMBL" id="JACHTF010000004">
    <property type="protein sequence ID" value="MBB1060022.1"/>
    <property type="molecule type" value="Genomic_DNA"/>
</dbReference>
<proteinExistence type="predicted"/>
<sequence length="298" mass="31711">MQRVLATALASALLLPILAACNAQPDADTAAPAATDTETAAATEATDTGTTAAADALAAAIAGDWRDPANVARDSARHPAETLAFFGIEPGQTVVEITPGGGWYTEILAPYLRDGGHYVGAIWADGASDYYDKTNAKLREKVAAAPAAYDQAEWRAFDPKSPQFGPAGSADAVLTFRNVHNWVNSDTGEAYFQAFFDVLKPGGTLGVVEHRAKPDTDLETMKKSGYMTEALVIELAEKAGFELVEKSEANANPNDTADHPNGVWMLPPGNRHDEADAAKYEAIGESDRMTLRFRKPEA</sequence>
<dbReference type="Gene3D" id="3.40.50.150">
    <property type="entry name" value="Vaccinia Virus protein VP39"/>
    <property type="match status" value="1"/>
</dbReference>
<keyword evidence="3" id="KW-0808">Transferase</keyword>
<keyword evidence="3" id="KW-0489">Methyltransferase</keyword>
<dbReference type="PROSITE" id="PS51257">
    <property type="entry name" value="PROKAR_LIPOPROTEIN"/>
    <property type="match status" value="1"/>
</dbReference>
<feature type="region of interest" description="Disordered" evidence="1">
    <location>
        <begin position="250"/>
        <end position="271"/>
    </location>
</feature>
<name>A0A7W3TKI1_9GAMM</name>
<dbReference type="PIRSF" id="PIRSF031679">
    <property type="entry name" value="Mtase_Alr7345_prd"/>
    <property type="match status" value="1"/>
</dbReference>
<dbReference type="GO" id="GO:0032259">
    <property type="term" value="P:methylation"/>
    <property type="evidence" value="ECO:0007669"/>
    <property type="project" value="UniProtKB-KW"/>
</dbReference>
<evidence type="ECO:0000256" key="2">
    <source>
        <dbReference type="SAM" id="SignalP"/>
    </source>
</evidence>
<organism evidence="3 4">
    <name type="scientific">Marilutibacter spongiae</name>
    <dbReference type="NCBI Taxonomy" id="2025720"/>
    <lineage>
        <taxon>Bacteria</taxon>
        <taxon>Pseudomonadati</taxon>
        <taxon>Pseudomonadota</taxon>
        <taxon>Gammaproteobacteria</taxon>
        <taxon>Lysobacterales</taxon>
        <taxon>Lysobacteraceae</taxon>
        <taxon>Marilutibacter</taxon>
    </lineage>
</organism>
<reference evidence="3 4" key="1">
    <citation type="submission" date="2020-08" db="EMBL/GenBank/DDBJ databases">
        <authorList>
            <person name="Xu S."/>
            <person name="Li A."/>
        </authorList>
    </citation>
    <scope>NUCLEOTIDE SEQUENCE [LARGE SCALE GENOMIC DNA]</scope>
    <source>
        <strain evidence="3 4">119BY6-57</strain>
    </source>
</reference>
<dbReference type="SUPFAM" id="SSF53335">
    <property type="entry name" value="S-adenosyl-L-methionine-dependent methyltransferases"/>
    <property type="match status" value="1"/>
</dbReference>
<feature type="region of interest" description="Disordered" evidence="1">
    <location>
        <begin position="28"/>
        <end position="47"/>
    </location>
</feature>